<name>A0A423XLX0_9PEZI</name>
<evidence type="ECO:0000256" key="9">
    <source>
        <dbReference type="SAM" id="Phobius"/>
    </source>
</evidence>
<evidence type="ECO:0000313" key="10">
    <source>
        <dbReference type="EMBL" id="ROW17432.1"/>
    </source>
</evidence>
<dbReference type="InParanoid" id="A0A423XLX0"/>
<keyword evidence="5" id="KW-0843">Virulence</keyword>
<organism evidence="10 11">
    <name type="scientific">Cytospora leucostoma</name>
    <dbReference type="NCBI Taxonomy" id="1230097"/>
    <lineage>
        <taxon>Eukaryota</taxon>
        <taxon>Fungi</taxon>
        <taxon>Dikarya</taxon>
        <taxon>Ascomycota</taxon>
        <taxon>Pezizomycotina</taxon>
        <taxon>Sordariomycetes</taxon>
        <taxon>Sordariomycetidae</taxon>
        <taxon>Diaporthales</taxon>
        <taxon>Cytosporaceae</taxon>
        <taxon>Cytospora</taxon>
    </lineage>
</organism>
<evidence type="ECO:0000313" key="11">
    <source>
        <dbReference type="Proteomes" id="UP000285146"/>
    </source>
</evidence>
<protein>
    <submittedName>
        <fullName evidence="10">Uncharacterized protein</fullName>
    </submittedName>
</protein>
<dbReference type="STRING" id="1230097.A0A423XLX0"/>
<dbReference type="Proteomes" id="UP000285146">
    <property type="component" value="Unassembled WGS sequence"/>
</dbReference>
<evidence type="ECO:0000256" key="8">
    <source>
        <dbReference type="ARBA" id="ARBA00035112"/>
    </source>
</evidence>
<gene>
    <name evidence="10" type="ORF">VPNG_00611</name>
</gene>
<evidence type="ECO:0000256" key="1">
    <source>
        <dbReference type="ARBA" id="ARBA00004167"/>
    </source>
</evidence>
<feature type="transmembrane region" description="Helical" evidence="9">
    <location>
        <begin position="46"/>
        <end position="68"/>
    </location>
</feature>
<keyword evidence="4" id="KW-0560">Oxidoreductase</keyword>
<dbReference type="GO" id="GO:0043386">
    <property type="term" value="P:mycotoxin biosynthetic process"/>
    <property type="evidence" value="ECO:0007669"/>
    <property type="project" value="InterPro"/>
</dbReference>
<reference evidence="10 11" key="1">
    <citation type="submission" date="2015-09" db="EMBL/GenBank/DDBJ databases">
        <title>Host preference determinants of Valsa canker pathogens revealed by comparative genomics.</title>
        <authorList>
            <person name="Yin Z."/>
            <person name="Huang L."/>
        </authorList>
    </citation>
    <scope>NUCLEOTIDE SEQUENCE [LARGE SCALE GENOMIC DNA]</scope>
    <source>
        <strain evidence="10 11">SXYLt</strain>
    </source>
</reference>
<dbReference type="AlphaFoldDB" id="A0A423XLX0"/>
<keyword evidence="6 9" id="KW-0472">Membrane</keyword>
<dbReference type="PANTHER" id="PTHR33365">
    <property type="entry name" value="YALI0B05434P"/>
    <property type="match status" value="1"/>
</dbReference>
<evidence type="ECO:0000256" key="2">
    <source>
        <dbReference type="ARBA" id="ARBA00022692"/>
    </source>
</evidence>
<evidence type="ECO:0000256" key="5">
    <source>
        <dbReference type="ARBA" id="ARBA00023026"/>
    </source>
</evidence>
<evidence type="ECO:0000256" key="7">
    <source>
        <dbReference type="ARBA" id="ARBA00023180"/>
    </source>
</evidence>
<dbReference type="PANTHER" id="PTHR33365:SF6">
    <property type="entry name" value="OXIDASE USTYA"/>
    <property type="match status" value="1"/>
</dbReference>
<evidence type="ECO:0000256" key="3">
    <source>
        <dbReference type="ARBA" id="ARBA00022989"/>
    </source>
</evidence>
<accession>A0A423XLX0</accession>
<evidence type="ECO:0000256" key="4">
    <source>
        <dbReference type="ARBA" id="ARBA00023002"/>
    </source>
</evidence>
<dbReference type="EMBL" id="LKEB01000002">
    <property type="protein sequence ID" value="ROW17432.1"/>
    <property type="molecule type" value="Genomic_DNA"/>
</dbReference>
<sequence length="300" mass="34597">MASDESKYHLISHEDDESNVLPLKTKSGGYGKPTTLSSCVNCRNQWLWHGLAALLLLACTSASFFFGLNAGRQSSVKSAETPYLKLSYNQPHTIWWNTDFSNASHEATDAEVDALWDTQIPWERGIIALSFDEAREMGLPDSQPWPWDGQNKGIYIMNAHHLLHCVRILYISIQQFRRGIPQTIPYPHVLHCLDSLRVEVMCHADDTLRYIPINGDPPDGRYPGDGQERTCRDWSVVTAFVESHDPCYRYERPGDEDFPNLERFKFCPEESEYLPLIREYFGYPDDWVPEPREGPRELDW</sequence>
<dbReference type="GO" id="GO:0016020">
    <property type="term" value="C:membrane"/>
    <property type="evidence" value="ECO:0007669"/>
    <property type="project" value="UniProtKB-SubCell"/>
</dbReference>
<dbReference type="OrthoDB" id="3687641at2759"/>
<dbReference type="Pfam" id="PF11807">
    <property type="entry name" value="UstYa"/>
    <property type="match status" value="1"/>
</dbReference>
<keyword evidence="2 9" id="KW-0812">Transmembrane</keyword>
<keyword evidence="7" id="KW-0325">Glycoprotein</keyword>
<dbReference type="InterPro" id="IPR021765">
    <property type="entry name" value="UstYa-like"/>
</dbReference>
<keyword evidence="3 9" id="KW-1133">Transmembrane helix</keyword>
<dbReference type="GO" id="GO:0016491">
    <property type="term" value="F:oxidoreductase activity"/>
    <property type="evidence" value="ECO:0007669"/>
    <property type="project" value="UniProtKB-KW"/>
</dbReference>
<comment type="subcellular location">
    <subcellularLocation>
        <location evidence="1">Membrane</location>
        <topology evidence="1">Single-pass membrane protein</topology>
    </subcellularLocation>
</comment>
<evidence type="ECO:0000256" key="6">
    <source>
        <dbReference type="ARBA" id="ARBA00023136"/>
    </source>
</evidence>
<proteinExistence type="inferred from homology"/>
<comment type="similarity">
    <text evidence="8">Belongs to the ustYa family.</text>
</comment>
<keyword evidence="11" id="KW-1185">Reference proteome</keyword>
<comment type="caution">
    <text evidence="10">The sequence shown here is derived from an EMBL/GenBank/DDBJ whole genome shotgun (WGS) entry which is preliminary data.</text>
</comment>